<feature type="compositionally biased region" description="Basic and acidic residues" evidence="5">
    <location>
        <begin position="86"/>
        <end position="102"/>
    </location>
</feature>
<dbReference type="OrthoDB" id="409173at2759"/>
<feature type="transmembrane region" description="Helical" evidence="6">
    <location>
        <begin position="287"/>
        <end position="307"/>
    </location>
</feature>
<feature type="transmembrane region" description="Helical" evidence="6">
    <location>
        <begin position="319"/>
        <end position="339"/>
    </location>
</feature>
<comment type="subcellular location">
    <subcellularLocation>
        <location evidence="1">Membrane</location>
        <topology evidence="1">Multi-pass membrane protein</topology>
    </subcellularLocation>
</comment>
<evidence type="ECO:0000256" key="4">
    <source>
        <dbReference type="ARBA" id="ARBA00023136"/>
    </source>
</evidence>
<evidence type="ECO:0000256" key="5">
    <source>
        <dbReference type="SAM" id="MobiDB-lite"/>
    </source>
</evidence>
<feature type="region of interest" description="Disordered" evidence="5">
    <location>
        <begin position="49"/>
        <end position="165"/>
    </location>
</feature>
<feature type="transmembrane region" description="Helical" evidence="6">
    <location>
        <begin position="493"/>
        <end position="523"/>
    </location>
</feature>
<feature type="transmembrane region" description="Helical" evidence="6">
    <location>
        <begin position="214"/>
        <end position="235"/>
    </location>
</feature>
<keyword evidence="2 6" id="KW-0812">Transmembrane</keyword>
<feature type="transmembrane region" description="Helical" evidence="6">
    <location>
        <begin position="256"/>
        <end position="281"/>
    </location>
</feature>
<dbReference type="NCBIfam" id="TIGR01197">
    <property type="entry name" value="nramp"/>
    <property type="match status" value="1"/>
</dbReference>
<evidence type="ECO:0000256" key="2">
    <source>
        <dbReference type="ARBA" id="ARBA00022692"/>
    </source>
</evidence>
<name>A0A6G1GTG9_9PEZI</name>
<evidence type="ECO:0000313" key="8">
    <source>
        <dbReference type="Proteomes" id="UP000800041"/>
    </source>
</evidence>
<evidence type="ECO:0000256" key="1">
    <source>
        <dbReference type="ARBA" id="ARBA00004141"/>
    </source>
</evidence>
<dbReference type="PANTHER" id="PTHR11706:SF101">
    <property type="entry name" value="MANGANESE TRANSPORTER SMF1"/>
    <property type="match status" value="1"/>
</dbReference>
<keyword evidence="3 6" id="KW-1133">Transmembrane helix</keyword>
<feature type="transmembrane region" description="Helical" evidence="6">
    <location>
        <begin position="364"/>
        <end position="383"/>
    </location>
</feature>
<dbReference type="GO" id="GO:0034755">
    <property type="term" value="P:iron ion transmembrane transport"/>
    <property type="evidence" value="ECO:0007669"/>
    <property type="project" value="TreeGrafter"/>
</dbReference>
<feature type="region of interest" description="Disordered" evidence="5">
    <location>
        <begin position="402"/>
        <end position="429"/>
    </location>
</feature>
<accession>A0A6G1GTG9</accession>
<dbReference type="Proteomes" id="UP000800041">
    <property type="component" value="Unassembled WGS sequence"/>
</dbReference>
<dbReference type="AlphaFoldDB" id="A0A6G1GTG9"/>
<dbReference type="GO" id="GO:0015086">
    <property type="term" value="F:cadmium ion transmembrane transporter activity"/>
    <property type="evidence" value="ECO:0007669"/>
    <property type="project" value="TreeGrafter"/>
</dbReference>
<evidence type="ECO:0000313" key="7">
    <source>
        <dbReference type="EMBL" id="KAF1984225.1"/>
    </source>
</evidence>
<feature type="transmembrane region" description="Helical" evidence="6">
    <location>
        <begin position="450"/>
        <end position="473"/>
    </location>
</feature>
<dbReference type="PANTHER" id="PTHR11706">
    <property type="entry name" value="SOLUTE CARRIER PROTEIN FAMILY 11 MEMBER"/>
    <property type="match status" value="1"/>
</dbReference>
<dbReference type="InterPro" id="IPR001046">
    <property type="entry name" value="NRAMP_fam"/>
</dbReference>
<dbReference type="PRINTS" id="PR00447">
    <property type="entry name" value="NATRESASSCMP"/>
</dbReference>
<dbReference type="GO" id="GO:0030026">
    <property type="term" value="P:intracellular manganese ion homeostasis"/>
    <property type="evidence" value="ECO:0007669"/>
    <property type="project" value="TreeGrafter"/>
</dbReference>
<keyword evidence="4 6" id="KW-0472">Membrane</keyword>
<feature type="compositionally biased region" description="Basic and acidic residues" evidence="5">
    <location>
        <begin position="413"/>
        <end position="427"/>
    </location>
</feature>
<evidence type="ECO:0000256" key="3">
    <source>
        <dbReference type="ARBA" id="ARBA00022989"/>
    </source>
</evidence>
<evidence type="ECO:0000256" key="6">
    <source>
        <dbReference type="SAM" id="Phobius"/>
    </source>
</evidence>
<sequence>MNCPSRTDPEILLQEGWNQNPDQFAADLTTRNDLNGRVNSRYLKDHKLRPEETAPDEIIACNSTNEPARLPATKTAKSGGEDEEDQKASSEKDKKSLGDKMRALHINLHRRGKNAGTKAKPLTSAVENNEKRESEKNNSNVETGAVTGANAGGSPGSESDPPGPFRKVAKTIMHVMAKYAKFIGPGFMVSVAYIDPGNYATDVAAGATYRFRLLFVILLSNIFAIFLQSLCVKLGTVTGMNLAENCKANLPMWLNYVLYVFAEAAIIATDIAEVIGTAIALNVLLKVPLVAGCAISIVDVLIILLFYRPSGSMRGLRAFEFFVMLLVLGVVICFCYQLSLLKDTSVGEVFRGYLPSSAVIESKGLYQSCGILGATVMPHSLYLGSGVVQARLKEFDDAMKPTPLANPVNSRNSSDDSLHQTRTEDSAKPPPYRPSIFAIRACLSYSVVELAISLFTFALFVNSAILIVAGASLSNGGVADEAASADLFGIHDLLSSTIAPVAGTIFALALLLSGTSAGIVCTIAGQMVSEGQLNWTIKPWMRRLITRTISITPSIIIAGAVGKDGLSAALEGSQVALSVILPFVSAPLIYFTCRNKFMTVVTHEDVVTAPAEGGGAAADGEEQATREVQGVKMRNHWVTMVFAGLIWGVIVVMNIALLVLVGLGVE</sequence>
<feature type="transmembrane region" description="Helical" evidence="6">
    <location>
        <begin position="641"/>
        <end position="665"/>
    </location>
</feature>
<keyword evidence="8" id="KW-1185">Reference proteome</keyword>
<dbReference type="EMBL" id="ML977169">
    <property type="protein sequence ID" value="KAF1984225.1"/>
    <property type="molecule type" value="Genomic_DNA"/>
</dbReference>
<feature type="transmembrane region" description="Helical" evidence="6">
    <location>
        <begin position="574"/>
        <end position="593"/>
    </location>
</feature>
<dbReference type="GO" id="GO:0005384">
    <property type="term" value="F:manganese ion transmembrane transporter activity"/>
    <property type="evidence" value="ECO:0007669"/>
    <property type="project" value="TreeGrafter"/>
</dbReference>
<protein>
    <submittedName>
        <fullName evidence="7">Divalent metal ion transporter</fullName>
    </submittedName>
</protein>
<proteinExistence type="predicted"/>
<gene>
    <name evidence="7" type="ORF">K402DRAFT_413983</name>
</gene>
<dbReference type="Pfam" id="PF01566">
    <property type="entry name" value="Nramp"/>
    <property type="match status" value="1"/>
</dbReference>
<organism evidence="7 8">
    <name type="scientific">Aulographum hederae CBS 113979</name>
    <dbReference type="NCBI Taxonomy" id="1176131"/>
    <lineage>
        <taxon>Eukaryota</taxon>
        <taxon>Fungi</taxon>
        <taxon>Dikarya</taxon>
        <taxon>Ascomycota</taxon>
        <taxon>Pezizomycotina</taxon>
        <taxon>Dothideomycetes</taxon>
        <taxon>Pleosporomycetidae</taxon>
        <taxon>Aulographales</taxon>
        <taxon>Aulographaceae</taxon>
    </lineage>
</organism>
<feature type="transmembrane region" description="Helical" evidence="6">
    <location>
        <begin position="175"/>
        <end position="194"/>
    </location>
</feature>
<feature type="transmembrane region" description="Helical" evidence="6">
    <location>
        <begin position="544"/>
        <end position="562"/>
    </location>
</feature>
<dbReference type="GO" id="GO:0005886">
    <property type="term" value="C:plasma membrane"/>
    <property type="evidence" value="ECO:0007669"/>
    <property type="project" value="TreeGrafter"/>
</dbReference>
<reference evidence="7" key="1">
    <citation type="journal article" date="2020" name="Stud. Mycol.">
        <title>101 Dothideomycetes genomes: a test case for predicting lifestyles and emergence of pathogens.</title>
        <authorList>
            <person name="Haridas S."/>
            <person name="Albert R."/>
            <person name="Binder M."/>
            <person name="Bloem J."/>
            <person name="Labutti K."/>
            <person name="Salamov A."/>
            <person name="Andreopoulos B."/>
            <person name="Baker S."/>
            <person name="Barry K."/>
            <person name="Bills G."/>
            <person name="Bluhm B."/>
            <person name="Cannon C."/>
            <person name="Castanera R."/>
            <person name="Culley D."/>
            <person name="Daum C."/>
            <person name="Ezra D."/>
            <person name="Gonzalez J."/>
            <person name="Henrissat B."/>
            <person name="Kuo A."/>
            <person name="Liang C."/>
            <person name="Lipzen A."/>
            <person name="Lutzoni F."/>
            <person name="Magnuson J."/>
            <person name="Mondo S."/>
            <person name="Nolan M."/>
            <person name="Ohm R."/>
            <person name="Pangilinan J."/>
            <person name="Park H.-J."/>
            <person name="Ramirez L."/>
            <person name="Alfaro M."/>
            <person name="Sun H."/>
            <person name="Tritt A."/>
            <person name="Yoshinaga Y."/>
            <person name="Zwiers L.-H."/>
            <person name="Turgeon B."/>
            <person name="Goodwin S."/>
            <person name="Spatafora J."/>
            <person name="Crous P."/>
            <person name="Grigoriev I."/>
        </authorList>
    </citation>
    <scope>NUCLEOTIDE SEQUENCE</scope>
    <source>
        <strain evidence="7">CBS 113979</strain>
    </source>
</reference>
<dbReference type="NCBIfam" id="NF037982">
    <property type="entry name" value="Nramp_1"/>
    <property type="match status" value="1"/>
</dbReference>